<feature type="transmembrane region" description="Helical" evidence="2">
    <location>
        <begin position="12"/>
        <end position="31"/>
    </location>
</feature>
<accession>A0A9D4BIN4</accession>
<dbReference type="PANTHER" id="PTHR10166:SF66">
    <property type="entry name" value="VWFA AND CACHE DOMAIN-CONTAINING PROTEIN CG16868"/>
    <property type="match status" value="1"/>
</dbReference>
<reference evidence="4" key="1">
    <citation type="journal article" date="2019" name="bioRxiv">
        <title>The Genome of the Zebra Mussel, Dreissena polymorpha: A Resource for Invasive Species Research.</title>
        <authorList>
            <person name="McCartney M.A."/>
            <person name="Auch B."/>
            <person name="Kono T."/>
            <person name="Mallez S."/>
            <person name="Zhang Y."/>
            <person name="Obille A."/>
            <person name="Becker A."/>
            <person name="Abrahante J.E."/>
            <person name="Garbe J."/>
            <person name="Badalamenti J.P."/>
            <person name="Herman A."/>
            <person name="Mangelson H."/>
            <person name="Liachko I."/>
            <person name="Sullivan S."/>
            <person name="Sone E.D."/>
            <person name="Koren S."/>
            <person name="Silverstein K.A.T."/>
            <person name="Beckman K.B."/>
            <person name="Gohl D.M."/>
        </authorList>
    </citation>
    <scope>NUCLEOTIDE SEQUENCE</scope>
    <source>
        <strain evidence="4">Duluth1</strain>
        <tissue evidence="4">Whole animal</tissue>
    </source>
</reference>
<dbReference type="SUPFAM" id="SSF53300">
    <property type="entry name" value="vWA-like"/>
    <property type="match status" value="1"/>
</dbReference>
<feature type="domain" description="VWFA" evidence="3">
    <location>
        <begin position="267"/>
        <end position="476"/>
    </location>
</feature>
<dbReference type="FunFam" id="3.30.450.20:FF:000024">
    <property type="entry name" value="VWFA and cache domain-containing protein 1"/>
    <property type="match status" value="1"/>
</dbReference>
<name>A0A9D4BIN4_DREPO</name>
<dbReference type="Gene3D" id="3.40.50.410">
    <property type="entry name" value="von Willebrand factor, type A domain"/>
    <property type="match status" value="1"/>
</dbReference>
<dbReference type="SUPFAM" id="SSF103190">
    <property type="entry name" value="Sensory domain-like"/>
    <property type="match status" value="1"/>
</dbReference>
<feature type="region of interest" description="Disordered" evidence="1">
    <location>
        <begin position="1215"/>
        <end position="1240"/>
    </location>
</feature>
<keyword evidence="2" id="KW-0812">Transmembrane</keyword>
<feature type="region of interest" description="Disordered" evidence="1">
    <location>
        <begin position="1257"/>
        <end position="1288"/>
    </location>
</feature>
<evidence type="ECO:0000256" key="2">
    <source>
        <dbReference type="SAM" id="Phobius"/>
    </source>
</evidence>
<reference evidence="4" key="2">
    <citation type="submission" date="2020-11" db="EMBL/GenBank/DDBJ databases">
        <authorList>
            <person name="McCartney M.A."/>
            <person name="Auch B."/>
            <person name="Kono T."/>
            <person name="Mallez S."/>
            <person name="Becker A."/>
            <person name="Gohl D.M."/>
            <person name="Silverstein K.A.T."/>
            <person name="Koren S."/>
            <person name="Bechman K.B."/>
            <person name="Herman A."/>
            <person name="Abrahante J.E."/>
            <person name="Garbe J."/>
        </authorList>
    </citation>
    <scope>NUCLEOTIDE SEQUENCE</scope>
    <source>
        <strain evidence="4">Duluth1</strain>
        <tissue evidence="4">Whole animal</tissue>
    </source>
</reference>
<evidence type="ECO:0000313" key="5">
    <source>
        <dbReference type="Proteomes" id="UP000828390"/>
    </source>
</evidence>
<dbReference type="Gene3D" id="3.30.450.20">
    <property type="entry name" value="PAS domain"/>
    <property type="match status" value="2"/>
</dbReference>
<dbReference type="PROSITE" id="PS50234">
    <property type="entry name" value="VWFA"/>
    <property type="match status" value="1"/>
</dbReference>
<dbReference type="InterPro" id="IPR036465">
    <property type="entry name" value="vWFA_dom_sf"/>
</dbReference>
<keyword evidence="2" id="KW-0472">Membrane</keyword>
<dbReference type="InterPro" id="IPR051173">
    <property type="entry name" value="Ca_channel_alpha-2/delta"/>
</dbReference>
<dbReference type="PANTHER" id="PTHR10166">
    <property type="entry name" value="VOLTAGE-DEPENDENT CALCIUM CHANNEL SUBUNIT ALPHA-2/DELTA-RELATED"/>
    <property type="match status" value="1"/>
</dbReference>
<evidence type="ECO:0000256" key="1">
    <source>
        <dbReference type="SAM" id="MobiDB-lite"/>
    </source>
</evidence>
<dbReference type="InterPro" id="IPR029151">
    <property type="entry name" value="Sensor-like_sf"/>
</dbReference>
<organism evidence="4 5">
    <name type="scientific">Dreissena polymorpha</name>
    <name type="common">Zebra mussel</name>
    <name type="synonym">Mytilus polymorpha</name>
    <dbReference type="NCBI Taxonomy" id="45954"/>
    <lineage>
        <taxon>Eukaryota</taxon>
        <taxon>Metazoa</taxon>
        <taxon>Spiralia</taxon>
        <taxon>Lophotrochozoa</taxon>
        <taxon>Mollusca</taxon>
        <taxon>Bivalvia</taxon>
        <taxon>Autobranchia</taxon>
        <taxon>Heteroconchia</taxon>
        <taxon>Euheterodonta</taxon>
        <taxon>Imparidentia</taxon>
        <taxon>Neoheterodontei</taxon>
        <taxon>Myida</taxon>
        <taxon>Dreissenoidea</taxon>
        <taxon>Dreissenidae</taxon>
        <taxon>Dreissena</taxon>
    </lineage>
</organism>
<dbReference type="GO" id="GO:0005891">
    <property type="term" value="C:voltage-gated calcium channel complex"/>
    <property type="evidence" value="ECO:0007669"/>
    <property type="project" value="TreeGrafter"/>
</dbReference>
<keyword evidence="5" id="KW-1185">Reference proteome</keyword>
<dbReference type="Proteomes" id="UP000828390">
    <property type="component" value="Unassembled WGS sequence"/>
</dbReference>
<evidence type="ECO:0000259" key="3">
    <source>
        <dbReference type="PROSITE" id="PS50234"/>
    </source>
</evidence>
<dbReference type="EMBL" id="JAIWYP010000016">
    <property type="protein sequence ID" value="KAH3694838.1"/>
    <property type="molecule type" value="Genomic_DNA"/>
</dbReference>
<evidence type="ECO:0000313" key="4">
    <source>
        <dbReference type="EMBL" id="KAH3694838.1"/>
    </source>
</evidence>
<dbReference type="GO" id="GO:0005245">
    <property type="term" value="F:voltage-gated calcium channel activity"/>
    <property type="evidence" value="ECO:0007669"/>
    <property type="project" value="TreeGrafter"/>
</dbReference>
<sequence>MRRSSRLKICRTPLFNLCVCVFILQTIDIYGCSGIQVRKRDTNTHEEEESLDDFFASDGYLTNPEQEKVAPFGGIQVENEAKKLAARLRLISNEEIGVTKMQLIYDQLPYNNEKADYKTTLKDMTERVKQRFRDYLQIVKTNKVIVQNLYKLHIKQPIYKQLDCCQLNASDLSYDSEYKCPVTKTTSCDLLPYSLPGGSFNPGRNLTDVWKSNVKFIPSLKWQYYMSTDGIHNEYPGSNFHWTNCPSMHNVRHRDVYVSTMQPQSKHIVILMDHGNSLSPTQMAMARSIATSLIASFTENDRVAVLGLAADVTFPRDDTCVKNSLVPMTYETKFYFTRFVENLQKQEASTNHSLGFQQAFKMIATSLQQYNKEEGMIIYVSRGLLSSLTEAKDVMSTIAYFNGRMDNRIIINTYAVIDNNKPIMYEKSFLQDIADQNYTKYKVVSRSNSPIRPGQMVAVNNTQDLGMAVGQFYKPFNRTTTEDAMFSLPYIDNADGGLVMSISMACLHNKEPIGVSGVDLHMEDLVQDITYFNQADSSYAFMITDTGYTIMHPTFMRPIKTSMQPMHTDIWHFENVPGFEKVRSNMLRHPDGEMNMTVRQFYNQSGVVTSQDVFYAKYIWKKVEDTPFIISIKILQKFDEVKHLDNHAGLPDLVYHRIDIVPANNMCMHLKQLATTASSTVFLSANSFVQPFEHLNSGMNRRMVQSYVAYLTDDTRLISNPGFKDSVRNDVAATAGIDSVWLNRFSAGEMRNYVVRRFVTTPSGVFRSFPGALFHETYDPTKQPWYERAMKYPGQVTLTAPYLDVGGAGYIVTISHTIYEGHPQSLHSTADKIIAVMGMDVTLGYLYKMLLDHIGVCHVAGVRCFLINDDGYMVAHPSLIEPDGRGPVEDLHVTHKEPLVANDILNHRHFVHKQLCNRYNDRTIQRFYTFNTSLDGVLTNLVHGEHCARYQIVAVPGTNLFLGMINQTCDIATAFCPCSMVDRLCLNCNRMGQAECECPCECHLAMDFCNGDLLKTDDMNPSCPRYPEKDEIPALSEDVTAGLGQCITINCDSKTNQMDCVGVLGCEWCQAKFEDAYTSDGSELRNPLPRPFCASQATCFGGIVGAATPYGDRVVFAEEMDESLETKSAPVGPVAGGIMGCFLMLALGIYCYRHRVHRNQLQYISTIPENQNRHSQFYETEDLDLPDENGDGHTNFVLATFENPASISPYRVNTSYRRPAGGDSDHGYSTMTPHDDSEHASLPCLEPLIVGKDRYKPGVHTPSKMPTIPPPPSVASRRSRSPTPPQTRLSVYQPIIEQTDPSQTVIDTPPQAPHCFQANVQVHMVDSH</sequence>
<keyword evidence="2" id="KW-1133">Transmembrane helix</keyword>
<dbReference type="InterPro" id="IPR002035">
    <property type="entry name" value="VWF_A"/>
</dbReference>
<proteinExistence type="predicted"/>
<gene>
    <name evidence="4" type="ORF">DPMN_082279</name>
</gene>
<dbReference type="CDD" id="cd12913">
    <property type="entry name" value="PDC1_MCP_like"/>
    <property type="match status" value="1"/>
</dbReference>
<comment type="caution">
    <text evidence="4">The sequence shown here is derived from an EMBL/GenBank/DDBJ whole genome shotgun (WGS) entry which is preliminary data.</text>
</comment>
<protein>
    <recommendedName>
        <fullName evidence="3">VWFA domain-containing protein</fullName>
    </recommendedName>
</protein>
<feature type="transmembrane region" description="Helical" evidence="2">
    <location>
        <begin position="1131"/>
        <end position="1152"/>
    </location>
</feature>